<evidence type="ECO:0000259" key="1">
    <source>
        <dbReference type="Pfam" id="PF20179"/>
    </source>
</evidence>
<dbReference type="PANTHER" id="PTHR47085">
    <property type="entry name" value="ZINC FINGER MYND DOMAIN-CONTAINING PROTEIN 15"/>
    <property type="match status" value="1"/>
</dbReference>
<organism evidence="2 3">
    <name type="scientific">Mugilogobius chulae</name>
    <name type="common">yellowstripe goby</name>
    <dbReference type="NCBI Taxonomy" id="88201"/>
    <lineage>
        <taxon>Eukaryota</taxon>
        <taxon>Metazoa</taxon>
        <taxon>Chordata</taxon>
        <taxon>Craniata</taxon>
        <taxon>Vertebrata</taxon>
        <taxon>Euteleostomi</taxon>
        <taxon>Actinopterygii</taxon>
        <taxon>Neopterygii</taxon>
        <taxon>Teleostei</taxon>
        <taxon>Neoteleostei</taxon>
        <taxon>Acanthomorphata</taxon>
        <taxon>Gobiaria</taxon>
        <taxon>Gobiiformes</taxon>
        <taxon>Gobioidei</taxon>
        <taxon>Gobiidae</taxon>
        <taxon>Gobionellinae</taxon>
        <taxon>Mugilogobius</taxon>
    </lineage>
</organism>
<dbReference type="InterPro" id="IPR046824">
    <property type="entry name" value="Mss51-like_C"/>
</dbReference>
<proteinExistence type="predicted"/>
<dbReference type="InterPro" id="IPR042989">
    <property type="entry name" value="ZMY15"/>
</dbReference>
<dbReference type="GO" id="GO:0045892">
    <property type="term" value="P:negative regulation of DNA-templated transcription"/>
    <property type="evidence" value="ECO:0007669"/>
    <property type="project" value="InterPro"/>
</dbReference>
<protein>
    <recommendedName>
        <fullName evidence="1">Mitochondrial splicing suppressor 51-like C-terminal domain-containing protein</fullName>
    </recommendedName>
</protein>
<reference evidence="3" key="1">
    <citation type="submission" date="2024-04" db="EMBL/GenBank/DDBJ databases">
        <title>Salinicola lusitanus LLJ914,a marine bacterium isolated from the Okinawa Trough.</title>
        <authorList>
            <person name="Li J."/>
        </authorList>
    </citation>
    <scope>NUCLEOTIDE SEQUENCE [LARGE SCALE GENOMIC DNA]</scope>
</reference>
<dbReference type="Proteomes" id="UP001460270">
    <property type="component" value="Unassembled WGS sequence"/>
</dbReference>
<dbReference type="GO" id="GO:0042826">
    <property type="term" value="F:histone deacetylase binding"/>
    <property type="evidence" value="ECO:0007669"/>
    <property type="project" value="InterPro"/>
</dbReference>
<feature type="domain" description="Mitochondrial splicing suppressor 51-like C-terminal" evidence="1">
    <location>
        <begin position="2"/>
        <end position="136"/>
    </location>
</feature>
<evidence type="ECO:0000313" key="2">
    <source>
        <dbReference type="EMBL" id="KAK7910233.1"/>
    </source>
</evidence>
<name>A0AAW0P6L7_9GOBI</name>
<dbReference type="Pfam" id="PF20179">
    <property type="entry name" value="MSS51_C"/>
    <property type="match status" value="1"/>
</dbReference>
<dbReference type="AlphaFoldDB" id="A0AAW0P6L7"/>
<comment type="caution">
    <text evidence="2">The sequence shown here is derived from an EMBL/GenBank/DDBJ whole genome shotgun (WGS) entry which is preliminary data.</text>
</comment>
<keyword evidence="3" id="KW-1185">Reference proteome</keyword>
<accession>A0AAW0P6L7</accession>
<dbReference type="EMBL" id="JBBPFD010000010">
    <property type="protein sequence ID" value="KAK7910233.1"/>
    <property type="molecule type" value="Genomic_DNA"/>
</dbReference>
<dbReference type="PANTHER" id="PTHR47085:SF1">
    <property type="entry name" value="ZINC FINGER MYND DOMAIN-CONTAINING PROTEIN 15"/>
    <property type="match status" value="1"/>
</dbReference>
<gene>
    <name evidence="2" type="ORF">WMY93_014917</name>
</gene>
<evidence type="ECO:0000313" key="3">
    <source>
        <dbReference type="Proteomes" id="UP001460270"/>
    </source>
</evidence>
<sequence>MLMPHITFNLVFVCRHLPSWFHNMKLYMHKTDEGRVTIATEQPQNSVGRIVGVKVHCGDYLSLQDHHPDLVIGFKPNFRRNASTWRRILPKLQCMQAPVYFCELSRFRCVSGEEVVRAAGGAVSELTINPFHCPLRITGGDNRLPKYNNAFIFHLVRPPKPGEKTEESEDETEE</sequence>